<name>A0A381QN28_9ZZZZ</name>
<keyword evidence="2" id="KW-0645">Protease</keyword>
<evidence type="ECO:0008006" key="9">
    <source>
        <dbReference type="Google" id="ProtNLM"/>
    </source>
</evidence>
<dbReference type="InterPro" id="IPR036590">
    <property type="entry name" value="SRAP-like"/>
</dbReference>
<accession>A0A381QN28</accession>
<evidence type="ECO:0000256" key="2">
    <source>
        <dbReference type="ARBA" id="ARBA00022670"/>
    </source>
</evidence>
<dbReference type="GO" id="GO:0003697">
    <property type="term" value="F:single-stranded DNA binding"/>
    <property type="evidence" value="ECO:0007669"/>
    <property type="project" value="InterPro"/>
</dbReference>
<dbReference type="EMBL" id="UINC01001420">
    <property type="protein sequence ID" value="SUZ80248.1"/>
    <property type="molecule type" value="Genomic_DNA"/>
</dbReference>
<evidence type="ECO:0000256" key="6">
    <source>
        <dbReference type="ARBA" id="ARBA00023125"/>
    </source>
</evidence>
<comment type="similarity">
    <text evidence="1">Belongs to the SOS response-associated peptidase family.</text>
</comment>
<dbReference type="SUPFAM" id="SSF143081">
    <property type="entry name" value="BB1717-like"/>
    <property type="match status" value="1"/>
</dbReference>
<evidence type="ECO:0000256" key="4">
    <source>
        <dbReference type="ARBA" id="ARBA00022801"/>
    </source>
</evidence>
<evidence type="ECO:0000256" key="1">
    <source>
        <dbReference type="ARBA" id="ARBA00008136"/>
    </source>
</evidence>
<evidence type="ECO:0000256" key="3">
    <source>
        <dbReference type="ARBA" id="ARBA00022763"/>
    </source>
</evidence>
<keyword evidence="7" id="KW-0456">Lyase</keyword>
<evidence type="ECO:0000256" key="5">
    <source>
        <dbReference type="ARBA" id="ARBA00023124"/>
    </source>
</evidence>
<reference evidence="8" key="1">
    <citation type="submission" date="2018-05" db="EMBL/GenBank/DDBJ databases">
        <authorList>
            <person name="Lanie J.A."/>
            <person name="Ng W.-L."/>
            <person name="Kazmierczak K.M."/>
            <person name="Andrzejewski T.M."/>
            <person name="Davidsen T.M."/>
            <person name="Wayne K.J."/>
            <person name="Tettelin H."/>
            <person name="Glass J.I."/>
            <person name="Rusch D."/>
            <person name="Podicherti R."/>
            <person name="Tsui H.-C.T."/>
            <person name="Winkler M.E."/>
        </authorList>
    </citation>
    <scope>NUCLEOTIDE SEQUENCE</scope>
</reference>
<dbReference type="PANTHER" id="PTHR13604:SF0">
    <property type="entry name" value="ABASIC SITE PROCESSING PROTEIN HMCES"/>
    <property type="match status" value="1"/>
</dbReference>
<keyword evidence="6" id="KW-0238">DNA-binding</keyword>
<organism evidence="8">
    <name type="scientific">marine metagenome</name>
    <dbReference type="NCBI Taxonomy" id="408172"/>
    <lineage>
        <taxon>unclassified sequences</taxon>
        <taxon>metagenomes</taxon>
        <taxon>ecological metagenomes</taxon>
    </lineage>
</organism>
<proteinExistence type="inferred from homology"/>
<keyword evidence="5" id="KW-0190">Covalent protein-DNA linkage</keyword>
<dbReference type="PANTHER" id="PTHR13604">
    <property type="entry name" value="DC12-RELATED"/>
    <property type="match status" value="1"/>
</dbReference>
<dbReference type="GO" id="GO:0016829">
    <property type="term" value="F:lyase activity"/>
    <property type="evidence" value="ECO:0007669"/>
    <property type="project" value="UniProtKB-KW"/>
</dbReference>
<protein>
    <recommendedName>
        <fullName evidence="9">Abasic site processing protein</fullName>
    </recommendedName>
</protein>
<keyword evidence="4" id="KW-0378">Hydrolase</keyword>
<dbReference type="Gene3D" id="3.90.1680.10">
    <property type="entry name" value="SOS response associated peptidase-like"/>
    <property type="match status" value="1"/>
</dbReference>
<gene>
    <name evidence="8" type="ORF">METZ01_LOCUS33102</name>
</gene>
<evidence type="ECO:0000313" key="8">
    <source>
        <dbReference type="EMBL" id="SUZ80248.1"/>
    </source>
</evidence>
<dbReference type="Pfam" id="PF02586">
    <property type="entry name" value="SRAP"/>
    <property type="match status" value="1"/>
</dbReference>
<dbReference type="GO" id="GO:0008233">
    <property type="term" value="F:peptidase activity"/>
    <property type="evidence" value="ECO:0007669"/>
    <property type="project" value="UniProtKB-KW"/>
</dbReference>
<dbReference type="GO" id="GO:0006508">
    <property type="term" value="P:proteolysis"/>
    <property type="evidence" value="ECO:0007669"/>
    <property type="project" value="UniProtKB-KW"/>
</dbReference>
<dbReference type="InterPro" id="IPR003738">
    <property type="entry name" value="SRAP"/>
</dbReference>
<dbReference type="AlphaFoldDB" id="A0A381QN28"/>
<keyword evidence="3" id="KW-0227">DNA damage</keyword>
<dbReference type="GO" id="GO:0106300">
    <property type="term" value="P:protein-DNA covalent cross-linking repair"/>
    <property type="evidence" value="ECO:0007669"/>
    <property type="project" value="InterPro"/>
</dbReference>
<evidence type="ECO:0000256" key="7">
    <source>
        <dbReference type="ARBA" id="ARBA00023239"/>
    </source>
</evidence>
<sequence>MCGRFTLTSNLDELQGRFGFLSKFTGSHNFDHEPRYNIAPTQSVLTVTNDGQRRGELMRWGLVPFWAKDLKVGASMINAVGETASTKPSFRAAFKKRRCLVLANGFYEWKRDGKRRLPSYIYPLSGEPMAFAGLWGTWKSPEGQVVQSCTVITTKANPFIQALHNRMPVILSDETQALWLDPLTEDPSILEPLLIPAPADFLVYHPVAETVNSVKNQGPECIVPLPADSDELTEGLPLDGRLFS</sequence>